<reference evidence="7" key="1">
    <citation type="submission" date="2020-05" db="EMBL/GenBank/DDBJ databases">
        <authorList>
            <person name="Chiriac C."/>
            <person name="Salcher M."/>
            <person name="Ghai R."/>
            <person name="Kavagutti S V."/>
        </authorList>
    </citation>
    <scope>NUCLEOTIDE SEQUENCE</scope>
</reference>
<dbReference type="PANTHER" id="PTHR37422:SF13">
    <property type="entry name" value="LIPOPOLYSACCHARIDE BIOSYNTHESIS PROTEIN PA4999-RELATED"/>
    <property type="match status" value="1"/>
</dbReference>
<evidence type="ECO:0000256" key="1">
    <source>
        <dbReference type="ARBA" id="ARBA00004141"/>
    </source>
</evidence>
<feature type="transmembrane region" description="Helical" evidence="5">
    <location>
        <begin position="106"/>
        <end position="126"/>
    </location>
</feature>
<evidence type="ECO:0000259" key="6">
    <source>
        <dbReference type="Pfam" id="PF04932"/>
    </source>
</evidence>
<dbReference type="GO" id="GO:0016020">
    <property type="term" value="C:membrane"/>
    <property type="evidence" value="ECO:0007669"/>
    <property type="project" value="UniProtKB-SubCell"/>
</dbReference>
<feature type="transmembrane region" description="Helical" evidence="5">
    <location>
        <begin position="190"/>
        <end position="213"/>
    </location>
</feature>
<organism evidence="7">
    <name type="scientific">freshwater metagenome</name>
    <dbReference type="NCBI Taxonomy" id="449393"/>
    <lineage>
        <taxon>unclassified sequences</taxon>
        <taxon>metagenomes</taxon>
        <taxon>ecological metagenomes</taxon>
    </lineage>
</organism>
<evidence type="ECO:0000256" key="5">
    <source>
        <dbReference type="SAM" id="Phobius"/>
    </source>
</evidence>
<proteinExistence type="predicted"/>
<dbReference type="InterPro" id="IPR051533">
    <property type="entry name" value="WaaL-like"/>
</dbReference>
<feature type="transmembrane region" description="Helical" evidence="5">
    <location>
        <begin position="83"/>
        <end position="100"/>
    </location>
</feature>
<feature type="transmembrane region" description="Helical" evidence="5">
    <location>
        <begin position="220"/>
        <end position="235"/>
    </location>
</feature>
<keyword evidence="3 5" id="KW-1133">Transmembrane helix</keyword>
<comment type="subcellular location">
    <subcellularLocation>
        <location evidence="1">Membrane</location>
        <topology evidence="1">Multi-pass membrane protein</topology>
    </subcellularLocation>
</comment>
<dbReference type="AlphaFoldDB" id="A0A6J6CCV1"/>
<feature type="transmembrane region" description="Helical" evidence="5">
    <location>
        <begin position="24"/>
        <end position="44"/>
    </location>
</feature>
<protein>
    <submittedName>
        <fullName evidence="7">Unannotated protein</fullName>
    </submittedName>
</protein>
<feature type="transmembrane region" description="Helical" evidence="5">
    <location>
        <begin position="50"/>
        <end position="71"/>
    </location>
</feature>
<feature type="transmembrane region" description="Helical" evidence="5">
    <location>
        <begin position="357"/>
        <end position="378"/>
    </location>
</feature>
<feature type="transmembrane region" description="Helical" evidence="5">
    <location>
        <begin position="390"/>
        <end position="407"/>
    </location>
</feature>
<sequence>MPITSTIALTQPIRIAFDARQPRYRAGLFLAYPGLFVLMAGDAVRYSIGWLGWGIVLGLGIIATIVYLIAFDAKSTIKRLPEPLVLLLSLMGLSLIWSQYRPQTLLSFSLQIGSVLFALFLANQFGWRQLLNVLSNTVRFILVTSLLFEIYAAIVGSVEPIFPNYEGEPPAPAYLWSQGNLFEGERIQGIVGNANLLAFVAVLGLLLFLIEFIVTAKTKLIPAASFALALVMALLSQSAGMFVATLLVSFAAAVAIVAEGKPSDIRHKVYARSLLILAAIASLAAVFHVQLFDLLGRSPDASGRFDIWQKVFALVIEKPIEGWGWIGYWIPGVEPWEGLIEINGVPMYQAHNALLDVWVQLGIIGLVLMLWLLLQSFVRLWRIAVRHTSPLYLYPLFIFLVIAAQSLTESRLLIEISWVLLVLVSTKAREGFSDLEPMGTSTKLTKLGRFFTRSAKKLRRLASKV</sequence>
<evidence type="ECO:0000256" key="4">
    <source>
        <dbReference type="ARBA" id="ARBA00023136"/>
    </source>
</evidence>
<dbReference type="Pfam" id="PF04932">
    <property type="entry name" value="Wzy_C"/>
    <property type="match status" value="1"/>
</dbReference>
<keyword evidence="4 5" id="KW-0472">Membrane</keyword>
<evidence type="ECO:0000313" key="7">
    <source>
        <dbReference type="EMBL" id="CAB4549166.1"/>
    </source>
</evidence>
<evidence type="ECO:0000256" key="3">
    <source>
        <dbReference type="ARBA" id="ARBA00022989"/>
    </source>
</evidence>
<feature type="transmembrane region" description="Helical" evidence="5">
    <location>
        <begin position="270"/>
        <end position="292"/>
    </location>
</feature>
<keyword evidence="2 5" id="KW-0812">Transmembrane</keyword>
<gene>
    <name evidence="7" type="ORF">UFOPK1503_00906</name>
</gene>
<dbReference type="InterPro" id="IPR007016">
    <property type="entry name" value="O-antigen_ligase-rel_domated"/>
</dbReference>
<name>A0A6J6CCV1_9ZZZZ</name>
<dbReference type="PANTHER" id="PTHR37422">
    <property type="entry name" value="TEICHURONIC ACID BIOSYNTHESIS PROTEIN TUAE"/>
    <property type="match status" value="1"/>
</dbReference>
<feature type="domain" description="O-antigen ligase-related" evidence="6">
    <location>
        <begin position="225"/>
        <end position="369"/>
    </location>
</feature>
<feature type="transmembrane region" description="Helical" evidence="5">
    <location>
        <begin position="241"/>
        <end position="258"/>
    </location>
</feature>
<dbReference type="EMBL" id="CAEZST010000015">
    <property type="protein sequence ID" value="CAB4549166.1"/>
    <property type="molecule type" value="Genomic_DNA"/>
</dbReference>
<feature type="transmembrane region" description="Helical" evidence="5">
    <location>
        <begin position="138"/>
        <end position="158"/>
    </location>
</feature>
<evidence type="ECO:0000256" key="2">
    <source>
        <dbReference type="ARBA" id="ARBA00022692"/>
    </source>
</evidence>
<accession>A0A6J6CCV1</accession>